<comment type="similarity">
    <text evidence="1">Belongs to the DnaB/DnaD family.</text>
</comment>
<comment type="caution">
    <text evidence="5">The sequence shown here is derived from an EMBL/GenBank/DDBJ whole genome shotgun (WGS) entry which is preliminary data.</text>
</comment>
<evidence type="ECO:0000256" key="1">
    <source>
        <dbReference type="ARBA" id="ARBA00093462"/>
    </source>
</evidence>
<name>A0A3E2UDK7_9FIRM</name>
<dbReference type="Proteomes" id="UP000260783">
    <property type="component" value="Unassembled WGS sequence"/>
</dbReference>
<dbReference type="SUPFAM" id="SSF158499">
    <property type="entry name" value="DnaD domain-like"/>
    <property type="match status" value="1"/>
</dbReference>
<accession>A0A3E2UDK7</accession>
<evidence type="ECO:0000259" key="4">
    <source>
        <dbReference type="Pfam" id="PF19808"/>
    </source>
</evidence>
<dbReference type="InterPro" id="IPR006343">
    <property type="entry name" value="DnaB/C_C"/>
</dbReference>
<evidence type="ECO:0000313" key="5">
    <source>
        <dbReference type="EMBL" id="RGB94288.1"/>
    </source>
</evidence>
<dbReference type="Pfam" id="PF07261">
    <property type="entry name" value="DnaB_2"/>
    <property type="match status" value="1"/>
</dbReference>
<evidence type="ECO:0000256" key="2">
    <source>
        <dbReference type="SAM" id="MobiDB-lite"/>
    </source>
</evidence>
<dbReference type="InterPro" id="IPR053162">
    <property type="entry name" value="DnaD"/>
</dbReference>
<dbReference type="PANTHER" id="PTHR37293:SF5">
    <property type="entry name" value="DNA REPLICATION PROTEIN"/>
    <property type="match status" value="1"/>
</dbReference>
<dbReference type="PANTHER" id="PTHR37293">
    <property type="entry name" value="PHAGE REPLICATION PROTEIN-RELATED"/>
    <property type="match status" value="1"/>
</dbReference>
<feature type="compositionally biased region" description="Basic and acidic residues" evidence="2">
    <location>
        <begin position="93"/>
        <end position="110"/>
    </location>
</feature>
<dbReference type="InterPro" id="IPR034829">
    <property type="entry name" value="DnaD-like_sf"/>
</dbReference>
<dbReference type="Pfam" id="PF19808">
    <property type="entry name" value="DUF6291"/>
    <property type="match status" value="1"/>
</dbReference>
<feature type="domain" description="DUF6291" evidence="4">
    <location>
        <begin position="22"/>
        <end position="91"/>
    </location>
</feature>
<feature type="compositionally biased region" description="Polar residues" evidence="2">
    <location>
        <begin position="231"/>
        <end position="242"/>
    </location>
</feature>
<dbReference type="NCBIfam" id="TIGR01446">
    <property type="entry name" value="DnaD_dom"/>
    <property type="match status" value="1"/>
</dbReference>
<evidence type="ECO:0000259" key="3">
    <source>
        <dbReference type="Pfam" id="PF07261"/>
    </source>
</evidence>
<dbReference type="InterPro" id="IPR046258">
    <property type="entry name" value="DUF6291"/>
</dbReference>
<feature type="compositionally biased region" description="Basic and acidic residues" evidence="2">
    <location>
        <begin position="260"/>
        <end position="272"/>
    </location>
</feature>
<feature type="region of interest" description="Disordered" evidence="2">
    <location>
        <begin position="222"/>
        <end position="272"/>
    </location>
</feature>
<feature type="region of interest" description="Disordered" evidence="2">
    <location>
        <begin position="83"/>
        <end position="128"/>
    </location>
</feature>
<dbReference type="Gene3D" id="1.10.10.630">
    <property type="entry name" value="DnaD domain-like"/>
    <property type="match status" value="1"/>
</dbReference>
<evidence type="ECO:0000313" key="6">
    <source>
        <dbReference type="Proteomes" id="UP000260783"/>
    </source>
</evidence>
<protein>
    <submittedName>
        <fullName evidence="5">DnaD domain protein</fullName>
    </submittedName>
</protein>
<sequence>MGGETEDIRPKGLLLLFTSFKLLNILPDAEFRHVINAMKDYVESGAEPEGLSDIELLAFESQRKAMDDNIEFYRHTVLVNRENGRKGGRPRKPKETDGFSKETEKTDGFSEKPMATHGEPAETHSPPILKIKDYSDTNVSDIPTVVVKQSGADSELAQIVQRYESSIGMFPRSALEKLQGWREVFSAEMILLAIDKAAEAGRRSWNYVDGILRNWKHEGIRTPGDAAASDEQYQSRQQQGNRAGNARKPAEDVGSQLDRVLAKMDKERGFEP</sequence>
<feature type="domain" description="DnaB/C C-terminal" evidence="3">
    <location>
        <begin position="161"/>
        <end position="228"/>
    </location>
</feature>
<proteinExistence type="inferred from homology"/>
<dbReference type="EMBL" id="QVEW01000018">
    <property type="protein sequence ID" value="RGB94288.1"/>
    <property type="molecule type" value="Genomic_DNA"/>
</dbReference>
<dbReference type="RefSeq" id="WP_117527813.1">
    <property type="nucleotide sequence ID" value="NZ_JAQCXC010000018.1"/>
</dbReference>
<dbReference type="AlphaFoldDB" id="A0A3E2UDK7"/>
<gene>
    <name evidence="5" type="ORF">DWZ04_13420</name>
</gene>
<reference evidence="5 6" key="1">
    <citation type="submission" date="2018-08" db="EMBL/GenBank/DDBJ databases">
        <title>A genome reference for cultivated species of the human gut microbiota.</title>
        <authorList>
            <person name="Zou Y."/>
            <person name="Xue W."/>
            <person name="Luo G."/>
        </authorList>
    </citation>
    <scope>NUCLEOTIDE SEQUENCE [LARGE SCALE GENOMIC DNA]</scope>
    <source>
        <strain evidence="5 6">AF29-11BH</strain>
    </source>
</reference>
<organism evidence="5 6">
    <name type="scientific">Faecalibacterium prausnitzii</name>
    <dbReference type="NCBI Taxonomy" id="853"/>
    <lineage>
        <taxon>Bacteria</taxon>
        <taxon>Bacillati</taxon>
        <taxon>Bacillota</taxon>
        <taxon>Clostridia</taxon>
        <taxon>Eubacteriales</taxon>
        <taxon>Oscillospiraceae</taxon>
        <taxon>Faecalibacterium</taxon>
    </lineage>
</organism>